<accession>A0A379LNP7</accession>
<protein>
    <recommendedName>
        <fullName evidence="3">Signal peptidase I</fullName>
    </recommendedName>
</protein>
<evidence type="ECO:0008006" key="3">
    <source>
        <dbReference type="Google" id="ProtNLM"/>
    </source>
</evidence>
<proteinExistence type="predicted"/>
<sequence length="157" mass="17844">MHPIIESGAFVLVWRSKWLLNRNKLWQKLFITKLLITQIVGKTIPLPACLNITAIQLKVGDVIAVNHKQYGLIVKRVVQISNTLQSTDANDRNIGANKDKYKTSRLKSFDKKQQHTLVQFRLQGDNTAQSVTENDMGWVDADALIGKVLFVINNNYK</sequence>
<dbReference type="AlphaFoldDB" id="A0A379LNP7"/>
<dbReference type="Proteomes" id="UP000254123">
    <property type="component" value="Unassembled WGS sequence"/>
</dbReference>
<dbReference type="EMBL" id="UGVC01000001">
    <property type="protein sequence ID" value="SUD91725.1"/>
    <property type="molecule type" value="Genomic_DNA"/>
</dbReference>
<keyword evidence="2" id="KW-1185">Reference proteome</keyword>
<organism evidence="1 2">
    <name type="scientific">Psychrobacter phenylpyruvicus</name>
    <dbReference type="NCBI Taxonomy" id="29432"/>
    <lineage>
        <taxon>Bacteria</taxon>
        <taxon>Pseudomonadati</taxon>
        <taxon>Pseudomonadota</taxon>
        <taxon>Gammaproteobacteria</taxon>
        <taxon>Moraxellales</taxon>
        <taxon>Moraxellaceae</taxon>
        <taxon>Psychrobacter</taxon>
    </lineage>
</organism>
<dbReference type="STRING" id="1123034.GCA_000685805_01654"/>
<dbReference type="SUPFAM" id="SSF51306">
    <property type="entry name" value="LexA/Signal peptidase"/>
    <property type="match status" value="1"/>
</dbReference>
<evidence type="ECO:0000313" key="1">
    <source>
        <dbReference type="EMBL" id="SUD91725.1"/>
    </source>
</evidence>
<name>A0A379LNP7_9GAMM</name>
<gene>
    <name evidence="1" type="ORF">NCTC10526_02095</name>
</gene>
<reference evidence="1 2" key="1">
    <citation type="submission" date="2018-06" db="EMBL/GenBank/DDBJ databases">
        <authorList>
            <consortium name="Pathogen Informatics"/>
            <person name="Doyle S."/>
        </authorList>
    </citation>
    <scope>NUCLEOTIDE SEQUENCE [LARGE SCALE GENOMIC DNA]</scope>
    <source>
        <strain evidence="1 2">NCTC10526</strain>
    </source>
</reference>
<dbReference type="RefSeq" id="WP_172462158.1">
    <property type="nucleotide sequence ID" value="NZ_CAJHAQ010000001.1"/>
</dbReference>
<dbReference type="Gene3D" id="2.10.109.10">
    <property type="entry name" value="Umud Fragment, subunit A"/>
    <property type="match status" value="1"/>
</dbReference>
<dbReference type="InterPro" id="IPR036286">
    <property type="entry name" value="LexA/Signal_pep-like_sf"/>
</dbReference>
<evidence type="ECO:0000313" key="2">
    <source>
        <dbReference type="Proteomes" id="UP000254123"/>
    </source>
</evidence>